<reference evidence="1 2" key="1">
    <citation type="journal article" date="2012" name="J. Bacteriol.">
        <title>Genome Sequence of the Protease-Producing Bacterium Rheinheimera nanhaiensis E407-8T, Isolated from Deep-Sea Sediment of the South China Sea.</title>
        <authorList>
            <person name="Zhang X.-Y."/>
            <person name="Zhang Y.-J."/>
            <person name="Qin Q.-L."/>
            <person name="Xie B.-B."/>
            <person name="Chen X.-L."/>
            <person name="Zhou B.-C."/>
            <person name="Zhang Y.-Z."/>
        </authorList>
    </citation>
    <scope>NUCLEOTIDE SEQUENCE [LARGE SCALE GENOMIC DNA]</scope>
    <source>
        <strain evidence="1 2">E407-8</strain>
    </source>
</reference>
<proteinExistence type="predicted"/>
<comment type="caution">
    <text evidence="1">The sequence shown here is derived from an EMBL/GenBank/DDBJ whole genome shotgun (WGS) entry which is preliminary data.</text>
</comment>
<evidence type="ECO:0000313" key="1">
    <source>
        <dbReference type="EMBL" id="GAB57668.1"/>
    </source>
</evidence>
<evidence type="ECO:0000313" key="2">
    <source>
        <dbReference type="Proteomes" id="UP000004374"/>
    </source>
</evidence>
<dbReference type="STRING" id="562729.RNAN_0637"/>
<name>I1DUE0_9GAMM</name>
<organism evidence="1 2">
    <name type="scientific">Rheinheimera nanhaiensis E407-8</name>
    <dbReference type="NCBI Taxonomy" id="562729"/>
    <lineage>
        <taxon>Bacteria</taxon>
        <taxon>Pseudomonadati</taxon>
        <taxon>Pseudomonadota</taxon>
        <taxon>Gammaproteobacteria</taxon>
        <taxon>Chromatiales</taxon>
        <taxon>Chromatiaceae</taxon>
        <taxon>Rheinheimera</taxon>
    </lineage>
</organism>
<protein>
    <submittedName>
        <fullName evidence="1">Uncharacterized protein</fullName>
    </submittedName>
</protein>
<accession>I1DUE0</accession>
<dbReference type="Proteomes" id="UP000004374">
    <property type="component" value="Unassembled WGS sequence"/>
</dbReference>
<dbReference type="AlphaFoldDB" id="I1DUE0"/>
<gene>
    <name evidence="1" type="ORF">RNAN_0637</name>
</gene>
<sequence length="45" mass="5160">MQKKFLHQIALRVGYAAFHCGTRLSPDKAGVIIEEFLWRLAPFCP</sequence>
<keyword evidence="2" id="KW-1185">Reference proteome</keyword>
<dbReference type="EMBL" id="BAFK01000003">
    <property type="protein sequence ID" value="GAB57668.1"/>
    <property type="molecule type" value="Genomic_DNA"/>
</dbReference>